<dbReference type="EMBL" id="CABVQT010000004">
    <property type="protein sequence ID" value="VWD00542.1"/>
    <property type="molecule type" value="Genomic_DNA"/>
</dbReference>
<dbReference type="SUPFAM" id="SSF51735">
    <property type="entry name" value="NAD(P)-binding Rossmann-fold domains"/>
    <property type="match status" value="1"/>
</dbReference>
<feature type="domain" description="6-phosphogluconate dehydrogenase NADP-binding" evidence="2">
    <location>
        <begin position="5"/>
        <end position="160"/>
    </location>
</feature>
<name>A0A6P2WUJ4_9BURK</name>
<dbReference type="Gene3D" id="1.10.1040.10">
    <property type="entry name" value="N-(1-d-carboxylethyl)-l-norvaline Dehydrogenase, domain 2"/>
    <property type="match status" value="1"/>
</dbReference>
<dbReference type="Pfam" id="PF03446">
    <property type="entry name" value="NAD_binding_2"/>
    <property type="match status" value="1"/>
</dbReference>
<dbReference type="InterPro" id="IPR051265">
    <property type="entry name" value="HIBADH-related_NP60_sf"/>
</dbReference>
<dbReference type="InterPro" id="IPR013328">
    <property type="entry name" value="6PGD_dom2"/>
</dbReference>
<feature type="region of interest" description="Disordered" evidence="1">
    <location>
        <begin position="276"/>
        <end position="309"/>
    </location>
</feature>
<dbReference type="InterPro" id="IPR008927">
    <property type="entry name" value="6-PGluconate_DH-like_C_sf"/>
</dbReference>
<protein>
    <submittedName>
        <fullName evidence="3">2-hydroxy-3-oxopropionate reductase</fullName>
    </submittedName>
</protein>
<dbReference type="GO" id="GO:0016491">
    <property type="term" value="F:oxidoreductase activity"/>
    <property type="evidence" value="ECO:0007669"/>
    <property type="project" value="InterPro"/>
</dbReference>
<dbReference type="PANTHER" id="PTHR43580:SF9">
    <property type="entry name" value="GLYOXYLATE_SUCCINIC SEMIALDEHYDE REDUCTASE 1"/>
    <property type="match status" value="1"/>
</dbReference>
<dbReference type="GO" id="GO:0050661">
    <property type="term" value="F:NADP binding"/>
    <property type="evidence" value="ECO:0007669"/>
    <property type="project" value="InterPro"/>
</dbReference>
<reference evidence="3 4" key="1">
    <citation type="submission" date="2019-09" db="EMBL/GenBank/DDBJ databases">
        <authorList>
            <person name="Depoorter E."/>
        </authorList>
    </citation>
    <scope>NUCLEOTIDE SEQUENCE [LARGE SCALE GENOMIC DNA]</scope>
    <source>
        <strain evidence="3">R-71171</strain>
    </source>
</reference>
<dbReference type="PROSITE" id="PS00895">
    <property type="entry name" value="3_HYDROXYISOBUT_DH"/>
    <property type="match status" value="1"/>
</dbReference>
<accession>A0A6P2WUJ4</accession>
<dbReference type="GO" id="GO:0016054">
    <property type="term" value="P:organic acid catabolic process"/>
    <property type="evidence" value="ECO:0007669"/>
    <property type="project" value="UniProtKB-ARBA"/>
</dbReference>
<evidence type="ECO:0000313" key="4">
    <source>
        <dbReference type="Proteomes" id="UP000494182"/>
    </source>
</evidence>
<dbReference type="PANTHER" id="PTHR43580">
    <property type="entry name" value="OXIDOREDUCTASE GLYR1-RELATED"/>
    <property type="match status" value="1"/>
</dbReference>
<sequence>MQTAVGFIGLGVMGTPMALNLARAGTPLVVWSRSHGSDEALRDAGARVAEHVDDVFAACRTVILMLANDAAIDGALARGTPGFAARVGGHTIVNMGTNAPEYSRALADDIAAASGRYVEAPVSGSRKPAEAGQLVVMLAGAPDDVDAVRALVKPLCRDSFVCGDVPSALTMKLAVNLFLITMVTGLTEATHFAQRHGIDLARFADVLNAGPMGERRVAREARQTRRGRFLGAGRDQRRAEECAPRRRIRARHRHRVAAARHLPCALRRDRASGTWCGRHGRRDPRDRAAHRPRAMNLHRPPHTLERTCA</sequence>
<proteinExistence type="predicted"/>
<evidence type="ECO:0000256" key="1">
    <source>
        <dbReference type="SAM" id="MobiDB-lite"/>
    </source>
</evidence>
<dbReference type="InterPro" id="IPR002204">
    <property type="entry name" value="3-OH-isobutyrate_DH-rel_CS"/>
</dbReference>
<gene>
    <name evidence="3" type="ORF">BCO71171_01787</name>
</gene>
<evidence type="ECO:0000313" key="3">
    <source>
        <dbReference type="EMBL" id="VWD00542.1"/>
    </source>
</evidence>
<dbReference type="AlphaFoldDB" id="A0A6P2WUJ4"/>
<evidence type="ECO:0000259" key="2">
    <source>
        <dbReference type="Pfam" id="PF03446"/>
    </source>
</evidence>
<dbReference type="Proteomes" id="UP000494182">
    <property type="component" value="Unassembled WGS sequence"/>
</dbReference>
<organism evidence="3 4">
    <name type="scientific">Burkholderia contaminans</name>
    <dbReference type="NCBI Taxonomy" id="488447"/>
    <lineage>
        <taxon>Bacteria</taxon>
        <taxon>Pseudomonadati</taxon>
        <taxon>Pseudomonadota</taxon>
        <taxon>Betaproteobacteria</taxon>
        <taxon>Burkholderiales</taxon>
        <taxon>Burkholderiaceae</taxon>
        <taxon>Burkholderia</taxon>
        <taxon>Burkholderia cepacia complex</taxon>
    </lineage>
</organism>
<dbReference type="InterPro" id="IPR006115">
    <property type="entry name" value="6PGDH_NADP-bd"/>
</dbReference>
<dbReference type="SUPFAM" id="SSF48179">
    <property type="entry name" value="6-phosphogluconate dehydrogenase C-terminal domain-like"/>
    <property type="match status" value="1"/>
</dbReference>
<dbReference type="Gene3D" id="3.40.50.720">
    <property type="entry name" value="NAD(P)-binding Rossmann-like Domain"/>
    <property type="match status" value="1"/>
</dbReference>
<dbReference type="InterPro" id="IPR036291">
    <property type="entry name" value="NAD(P)-bd_dom_sf"/>
</dbReference>